<dbReference type="GO" id="GO:0016020">
    <property type="term" value="C:membrane"/>
    <property type="evidence" value="ECO:0007669"/>
    <property type="project" value="UniProtKB-SubCell"/>
</dbReference>
<dbReference type="InterPro" id="IPR018456">
    <property type="entry name" value="PTR2_symporter_CS"/>
</dbReference>
<keyword evidence="4 10" id="KW-0812">Transmembrane</keyword>
<evidence type="ECO:0000256" key="10">
    <source>
        <dbReference type="SAM" id="Phobius"/>
    </source>
</evidence>
<sequence>TSKYPKAVFLILGTEFCERFNYYGMKTILVIYLTEWLGQSSNSAVAIFHLFTMLAYFSPVLGAIIADGYLGRYRTILYISLVYAAGTLVLSLTAFPPPEMYGPIIGLLLISLGTGGIKPCVTAFGGDQFSSGQEKEQTSFFSAFYFMINLGSTLSTFITPLLRADVHCIEDSCYPLAFGVPTILMLASVVIFFSGRNYYKHMPPTGNLFGQVLRCVWRGAKLRFKHGKKGNGQHWMDYATDKFEESFVSDVKALLKVLWLFLPLPIFWALFDQQGSRWTLQAVDMNGDVGKLGRLKPDQMQVANPLLILLMIPVFEKVIYPGLDKLRIPNRPLQRICAGMLLCSLAFVMAGMVQIKLESSKESPLNGQSGITFMNAARCRATVQSDFYKGPLPQHKMSDLQRVTPGDYSLKINCTADNATWVSISEDLSTERDKAYRVLIFSKGDDSVSAAIFPDEREHDQDGKAMLSFAALFHDDFMSGYVSVSLREYSNGKASPEVAHMENMTVGNASEFFTVEPNKYQAFIGENSTDNILRFGSGSVQTVVLTLADFKASSVESFQFVTMQENEVSMAWQLPQYFIITCGEILFSITGLSFAYSQAPASMKSVLQAAWLMTVAVGDLIVVIVAEGRFMPSQSSEFFMFACLMAVDTGVFALMAYYYTSLSTTDKDGELKGAVSGDEDGQMNDTTTLVDAMAADENDLSVESDKVSYHRGTKED</sequence>
<keyword evidence="8 10" id="KW-0472">Membrane</keyword>
<dbReference type="FunFam" id="1.20.1250.20:FF:000049">
    <property type="entry name" value="Solute carrier family 15 member 2"/>
    <property type="match status" value="1"/>
</dbReference>
<dbReference type="GO" id="GO:0022857">
    <property type="term" value="F:transmembrane transporter activity"/>
    <property type="evidence" value="ECO:0007669"/>
    <property type="project" value="InterPro"/>
</dbReference>
<organism evidence="11 12">
    <name type="scientific">Plakobranchus ocellatus</name>
    <dbReference type="NCBI Taxonomy" id="259542"/>
    <lineage>
        <taxon>Eukaryota</taxon>
        <taxon>Metazoa</taxon>
        <taxon>Spiralia</taxon>
        <taxon>Lophotrochozoa</taxon>
        <taxon>Mollusca</taxon>
        <taxon>Gastropoda</taxon>
        <taxon>Heterobranchia</taxon>
        <taxon>Euthyneura</taxon>
        <taxon>Panpulmonata</taxon>
        <taxon>Sacoglossa</taxon>
        <taxon>Placobranchoidea</taxon>
        <taxon>Plakobranchidae</taxon>
        <taxon>Plakobranchus</taxon>
    </lineage>
</organism>
<feature type="compositionally biased region" description="Basic and acidic residues" evidence="9">
    <location>
        <begin position="703"/>
        <end position="716"/>
    </location>
</feature>
<comment type="caution">
    <text evidence="11">The sequence shown here is derived from an EMBL/GenBank/DDBJ whole genome shotgun (WGS) entry which is preliminary data.</text>
</comment>
<feature type="non-terminal residue" evidence="11">
    <location>
        <position position="1"/>
    </location>
</feature>
<feature type="transmembrane region" description="Helical" evidence="10">
    <location>
        <begin position="20"/>
        <end position="38"/>
    </location>
</feature>
<keyword evidence="5" id="KW-0571">Peptide transport</keyword>
<evidence type="ECO:0000256" key="5">
    <source>
        <dbReference type="ARBA" id="ARBA00022856"/>
    </source>
</evidence>
<gene>
    <name evidence="11" type="ORF">PoB_002644100</name>
</gene>
<feature type="transmembrane region" description="Helical" evidence="10">
    <location>
        <begin position="174"/>
        <end position="193"/>
    </location>
</feature>
<evidence type="ECO:0000313" key="12">
    <source>
        <dbReference type="Proteomes" id="UP000735302"/>
    </source>
</evidence>
<dbReference type="PROSITE" id="PS01022">
    <property type="entry name" value="PTR2_1"/>
    <property type="match status" value="1"/>
</dbReference>
<feature type="transmembrane region" description="Helical" evidence="10">
    <location>
        <begin position="101"/>
        <end position="121"/>
    </location>
</feature>
<feature type="transmembrane region" description="Helical" evidence="10">
    <location>
        <begin position="253"/>
        <end position="271"/>
    </location>
</feature>
<evidence type="ECO:0000256" key="2">
    <source>
        <dbReference type="ARBA" id="ARBA00005982"/>
    </source>
</evidence>
<dbReference type="InterPro" id="IPR036259">
    <property type="entry name" value="MFS_trans_sf"/>
</dbReference>
<feature type="transmembrane region" description="Helical" evidence="10">
    <location>
        <begin position="302"/>
        <end position="320"/>
    </location>
</feature>
<keyword evidence="6" id="KW-0653">Protein transport</keyword>
<evidence type="ECO:0000256" key="8">
    <source>
        <dbReference type="ARBA" id="ARBA00023136"/>
    </source>
</evidence>
<keyword evidence="7 10" id="KW-1133">Transmembrane helix</keyword>
<name>A0AAV3ZLE6_9GAST</name>
<dbReference type="PANTHER" id="PTHR11654">
    <property type="entry name" value="OLIGOPEPTIDE TRANSPORTER-RELATED"/>
    <property type="match status" value="1"/>
</dbReference>
<feature type="transmembrane region" description="Helical" evidence="10">
    <location>
        <begin position="142"/>
        <end position="162"/>
    </location>
</feature>
<evidence type="ECO:0000313" key="11">
    <source>
        <dbReference type="EMBL" id="GFN99935.1"/>
    </source>
</evidence>
<dbReference type="SUPFAM" id="SSF103473">
    <property type="entry name" value="MFS general substrate transporter"/>
    <property type="match status" value="1"/>
</dbReference>
<comment type="similarity">
    <text evidence="2">Belongs to the major facilitator superfamily. Proton-dependent oligopeptide transporter (POT/PTR) (TC 2.A.17) family.</text>
</comment>
<evidence type="ECO:0000256" key="7">
    <source>
        <dbReference type="ARBA" id="ARBA00022989"/>
    </source>
</evidence>
<dbReference type="InterPro" id="IPR000109">
    <property type="entry name" value="POT_fam"/>
</dbReference>
<keyword evidence="12" id="KW-1185">Reference proteome</keyword>
<evidence type="ECO:0000256" key="3">
    <source>
        <dbReference type="ARBA" id="ARBA00022448"/>
    </source>
</evidence>
<accession>A0AAV3ZLE6</accession>
<comment type="subcellular location">
    <subcellularLocation>
        <location evidence="1">Membrane</location>
        <topology evidence="1">Multi-pass membrane protein</topology>
    </subcellularLocation>
</comment>
<protein>
    <submittedName>
        <fullName evidence="11">Solute carrier family 15 member 1</fullName>
    </submittedName>
</protein>
<evidence type="ECO:0000256" key="4">
    <source>
        <dbReference type="ARBA" id="ARBA00022692"/>
    </source>
</evidence>
<dbReference type="EMBL" id="BLXT01003024">
    <property type="protein sequence ID" value="GFN99935.1"/>
    <property type="molecule type" value="Genomic_DNA"/>
</dbReference>
<feature type="region of interest" description="Disordered" evidence="9">
    <location>
        <begin position="697"/>
        <end position="716"/>
    </location>
</feature>
<dbReference type="Proteomes" id="UP000735302">
    <property type="component" value="Unassembled WGS sequence"/>
</dbReference>
<dbReference type="AlphaFoldDB" id="A0AAV3ZLE6"/>
<feature type="transmembrane region" description="Helical" evidence="10">
    <location>
        <begin position="44"/>
        <end position="64"/>
    </location>
</feature>
<dbReference type="GO" id="GO:0015031">
    <property type="term" value="P:protein transport"/>
    <property type="evidence" value="ECO:0007669"/>
    <property type="project" value="UniProtKB-KW"/>
</dbReference>
<keyword evidence="3" id="KW-0813">Transport</keyword>
<feature type="transmembrane region" description="Helical" evidence="10">
    <location>
        <begin position="638"/>
        <end position="659"/>
    </location>
</feature>
<feature type="transmembrane region" description="Helical" evidence="10">
    <location>
        <begin position="609"/>
        <end position="626"/>
    </location>
</feature>
<dbReference type="CDD" id="cd17347">
    <property type="entry name" value="MFS_SLC15A1_2_like"/>
    <property type="match status" value="1"/>
</dbReference>
<feature type="transmembrane region" description="Helical" evidence="10">
    <location>
        <begin position="76"/>
        <end position="95"/>
    </location>
</feature>
<proteinExistence type="inferred from homology"/>
<dbReference type="Gene3D" id="1.20.1250.20">
    <property type="entry name" value="MFS general substrate transporter like domains"/>
    <property type="match status" value="2"/>
</dbReference>
<dbReference type="GO" id="GO:0006857">
    <property type="term" value="P:oligopeptide transport"/>
    <property type="evidence" value="ECO:0007669"/>
    <property type="project" value="InterPro"/>
</dbReference>
<evidence type="ECO:0000256" key="6">
    <source>
        <dbReference type="ARBA" id="ARBA00022927"/>
    </source>
</evidence>
<dbReference type="Pfam" id="PF00854">
    <property type="entry name" value="PTR2"/>
    <property type="match status" value="2"/>
</dbReference>
<feature type="transmembrane region" description="Helical" evidence="10">
    <location>
        <begin position="577"/>
        <end position="597"/>
    </location>
</feature>
<evidence type="ECO:0000256" key="1">
    <source>
        <dbReference type="ARBA" id="ARBA00004141"/>
    </source>
</evidence>
<evidence type="ECO:0000256" key="9">
    <source>
        <dbReference type="SAM" id="MobiDB-lite"/>
    </source>
</evidence>
<feature type="transmembrane region" description="Helical" evidence="10">
    <location>
        <begin position="332"/>
        <end position="353"/>
    </location>
</feature>
<reference evidence="11 12" key="1">
    <citation type="journal article" date="2021" name="Elife">
        <title>Chloroplast acquisition without the gene transfer in kleptoplastic sea slugs, Plakobranchus ocellatus.</title>
        <authorList>
            <person name="Maeda T."/>
            <person name="Takahashi S."/>
            <person name="Yoshida T."/>
            <person name="Shimamura S."/>
            <person name="Takaki Y."/>
            <person name="Nagai Y."/>
            <person name="Toyoda A."/>
            <person name="Suzuki Y."/>
            <person name="Arimoto A."/>
            <person name="Ishii H."/>
            <person name="Satoh N."/>
            <person name="Nishiyama T."/>
            <person name="Hasebe M."/>
            <person name="Maruyama T."/>
            <person name="Minagawa J."/>
            <person name="Obokata J."/>
            <person name="Shigenobu S."/>
        </authorList>
    </citation>
    <scope>NUCLEOTIDE SEQUENCE [LARGE SCALE GENOMIC DNA]</scope>
</reference>